<name>X1PE39_9ZZZZ</name>
<evidence type="ECO:0000313" key="1">
    <source>
        <dbReference type="EMBL" id="GAI37300.1"/>
    </source>
</evidence>
<accession>X1PE39</accession>
<proteinExistence type="predicted"/>
<protein>
    <recommendedName>
        <fullName evidence="2">Glycosyl transferase family 1 domain-containing protein</fullName>
    </recommendedName>
</protein>
<dbReference type="EMBL" id="BARV01026118">
    <property type="protein sequence ID" value="GAI37300.1"/>
    <property type="molecule type" value="Genomic_DNA"/>
</dbReference>
<sequence length="71" mass="8183">MITLSDSGGVLEFVKHEKNGFILSDDPRQIANVFDYLYKNKDEAKRLGFEGKKNVEFITWDYVINNLLSVV</sequence>
<dbReference type="SUPFAM" id="SSF53756">
    <property type="entry name" value="UDP-Glycosyltransferase/glycogen phosphorylase"/>
    <property type="match status" value="1"/>
</dbReference>
<reference evidence="1" key="1">
    <citation type="journal article" date="2014" name="Front. Microbiol.">
        <title>High frequency of phylogenetically diverse reductive dehalogenase-homologous genes in deep subseafloor sedimentary metagenomes.</title>
        <authorList>
            <person name="Kawai M."/>
            <person name="Futagami T."/>
            <person name="Toyoda A."/>
            <person name="Takaki Y."/>
            <person name="Nishi S."/>
            <person name="Hori S."/>
            <person name="Arai W."/>
            <person name="Tsubouchi T."/>
            <person name="Morono Y."/>
            <person name="Uchiyama I."/>
            <person name="Ito T."/>
            <person name="Fujiyama A."/>
            <person name="Inagaki F."/>
            <person name="Takami H."/>
        </authorList>
    </citation>
    <scope>NUCLEOTIDE SEQUENCE</scope>
    <source>
        <strain evidence="1">Expedition CK06-06</strain>
    </source>
</reference>
<comment type="caution">
    <text evidence="1">The sequence shown here is derived from an EMBL/GenBank/DDBJ whole genome shotgun (WGS) entry which is preliminary data.</text>
</comment>
<evidence type="ECO:0008006" key="2">
    <source>
        <dbReference type="Google" id="ProtNLM"/>
    </source>
</evidence>
<organism evidence="1">
    <name type="scientific">marine sediment metagenome</name>
    <dbReference type="NCBI Taxonomy" id="412755"/>
    <lineage>
        <taxon>unclassified sequences</taxon>
        <taxon>metagenomes</taxon>
        <taxon>ecological metagenomes</taxon>
    </lineage>
</organism>
<dbReference type="AlphaFoldDB" id="X1PE39"/>
<gene>
    <name evidence="1" type="ORF">S06H3_42266</name>
</gene>
<dbReference type="Gene3D" id="3.40.50.2000">
    <property type="entry name" value="Glycogen Phosphorylase B"/>
    <property type="match status" value="2"/>
</dbReference>